<organism evidence="11 12">
    <name type="scientific">Kribbella voronezhensis</name>
    <dbReference type="NCBI Taxonomy" id="2512212"/>
    <lineage>
        <taxon>Bacteria</taxon>
        <taxon>Bacillati</taxon>
        <taxon>Actinomycetota</taxon>
        <taxon>Actinomycetes</taxon>
        <taxon>Propionibacteriales</taxon>
        <taxon>Kribbellaceae</taxon>
        <taxon>Kribbella</taxon>
    </lineage>
</organism>
<keyword evidence="9" id="KW-1133">Transmembrane helix</keyword>
<keyword evidence="4" id="KW-0808">Transferase</keyword>
<evidence type="ECO:0000313" key="11">
    <source>
        <dbReference type="EMBL" id="TDU83533.1"/>
    </source>
</evidence>
<dbReference type="InterPro" id="IPR036890">
    <property type="entry name" value="HATPase_C_sf"/>
</dbReference>
<dbReference type="Proteomes" id="UP000295151">
    <property type="component" value="Unassembled WGS sequence"/>
</dbReference>
<dbReference type="RefSeq" id="WP_238158500.1">
    <property type="nucleotide sequence ID" value="NZ_SOCE01000002.1"/>
</dbReference>
<feature type="transmembrane region" description="Helical" evidence="9">
    <location>
        <begin position="140"/>
        <end position="160"/>
    </location>
</feature>
<evidence type="ECO:0000256" key="3">
    <source>
        <dbReference type="ARBA" id="ARBA00022553"/>
    </source>
</evidence>
<dbReference type="Gene3D" id="3.30.565.10">
    <property type="entry name" value="Histidine kinase-like ATPase, C-terminal domain"/>
    <property type="match status" value="1"/>
</dbReference>
<dbReference type="Gene3D" id="1.20.5.1930">
    <property type="match status" value="1"/>
</dbReference>
<evidence type="ECO:0000256" key="5">
    <source>
        <dbReference type="ARBA" id="ARBA00022741"/>
    </source>
</evidence>
<keyword evidence="9" id="KW-0812">Transmembrane</keyword>
<feature type="domain" description="Signal transduction histidine kinase subgroup 3 dimerisation and phosphoacceptor" evidence="10">
    <location>
        <begin position="193"/>
        <end position="258"/>
    </location>
</feature>
<comment type="catalytic activity">
    <reaction evidence="1">
        <text>ATP + protein L-histidine = ADP + protein N-phospho-L-histidine.</text>
        <dbReference type="EC" id="2.7.13.3"/>
    </reaction>
</comment>
<evidence type="ECO:0000256" key="6">
    <source>
        <dbReference type="ARBA" id="ARBA00022777"/>
    </source>
</evidence>
<evidence type="ECO:0000256" key="7">
    <source>
        <dbReference type="ARBA" id="ARBA00022840"/>
    </source>
</evidence>
<dbReference type="EC" id="2.7.13.3" evidence="2"/>
<keyword evidence="7" id="KW-0067">ATP-binding</keyword>
<evidence type="ECO:0000259" key="10">
    <source>
        <dbReference type="Pfam" id="PF07730"/>
    </source>
</evidence>
<sequence>MEESYQPAPPMAGTAADQCGEPGFWRGDLLSVGAIAVLTGTTILGRHQASFRTPGWLIFDIAIGLIACGLILLLRRRPIHAALALAALAALSPAATPPSTVGTLTVAQRRPLRVAALVALAGTLGHLVQGFWRPIHGLNLAWYVVLDVAIHAALLGWGQWTQARRALLHSLRERALRAENEQGRRVAEARTLERTRMAREMHDVLAHRLSLLATYAGALEYRPDSSPEKLAQAAGVIRAGVHQALDELREVISVLRDSDIEELPGGRPQPTFGDLAALVDESRDAGTEIRYDEAVTAPESLPPATGRTAYRVVQEGLTNARKHAAGRPVTVVVKGRPGGTLQIELTNPRGNGVPLTPGSGTGLVGLTERVQLAGGTLDHGETGGGFRLHASLPWPA</sequence>
<dbReference type="GO" id="GO:0046983">
    <property type="term" value="F:protein dimerization activity"/>
    <property type="evidence" value="ECO:0007669"/>
    <property type="project" value="InterPro"/>
</dbReference>
<evidence type="ECO:0000256" key="8">
    <source>
        <dbReference type="ARBA" id="ARBA00023012"/>
    </source>
</evidence>
<dbReference type="PANTHER" id="PTHR24421">
    <property type="entry name" value="NITRATE/NITRITE SENSOR PROTEIN NARX-RELATED"/>
    <property type="match status" value="1"/>
</dbReference>
<dbReference type="CDD" id="cd16917">
    <property type="entry name" value="HATPase_UhpB-NarQ-NarX-like"/>
    <property type="match status" value="1"/>
</dbReference>
<accession>A0A4V3FIS1</accession>
<evidence type="ECO:0000256" key="2">
    <source>
        <dbReference type="ARBA" id="ARBA00012438"/>
    </source>
</evidence>
<dbReference type="InterPro" id="IPR050482">
    <property type="entry name" value="Sensor_HK_TwoCompSys"/>
</dbReference>
<keyword evidence="6 11" id="KW-0418">Kinase</keyword>
<comment type="caution">
    <text evidence="11">The sequence shown here is derived from an EMBL/GenBank/DDBJ whole genome shotgun (WGS) entry which is preliminary data.</text>
</comment>
<feature type="transmembrane region" description="Helical" evidence="9">
    <location>
        <begin position="56"/>
        <end position="74"/>
    </location>
</feature>
<dbReference type="PANTHER" id="PTHR24421:SF10">
    <property type="entry name" value="NITRATE_NITRITE SENSOR PROTEIN NARQ"/>
    <property type="match status" value="1"/>
</dbReference>
<evidence type="ECO:0000313" key="12">
    <source>
        <dbReference type="Proteomes" id="UP000295151"/>
    </source>
</evidence>
<dbReference type="GO" id="GO:0005524">
    <property type="term" value="F:ATP binding"/>
    <property type="evidence" value="ECO:0007669"/>
    <property type="project" value="UniProtKB-KW"/>
</dbReference>
<keyword evidence="9" id="KW-0472">Membrane</keyword>
<evidence type="ECO:0000256" key="9">
    <source>
        <dbReference type="SAM" id="Phobius"/>
    </source>
</evidence>
<dbReference type="SUPFAM" id="SSF55874">
    <property type="entry name" value="ATPase domain of HSP90 chaperone/DNA topoisomerase II/histidine kinase"/>
    <property type="match status" value="1"/>
</dbReference>
<dbReference type="GO" id="GO:0016020">
    <property type="term" value="C:membrane"/>
    <property type="evidence" value="ECO:0007669"/>
    <property type="project" value="InterPro"/>
</dbReference>
<keyword evidence="3" id="KW-0597">Phosphoprotein</keyword>
<name>A0A4V3FIS1_9ACTN</name>
<feature type="transmembrane region" description="Helical" evidence="9">
    <location>
        <begin position="111"/>
        <end position="128"/>
    </location>
</feature>
<dbReference type="AlphaFoldDB" id="A0A4V3FIS1"/>
<dbReference type="EMBL" id="SOCE01000002">
    <property type="protein sequence ID" value="TDU83533.1"/>
    <property type="molecule type" value="Genomic_DNA"/>
</dbReference>
<evidence type="ECO:0000256" key="4">
    <source>
        <dbReference type="ARBA" id="ARBA00022679"/>
    </source>
</evidence>
<dbReference type="InterPro" id="IPR011712">
    <property type="entry name" value="Sig_transdc_His_kin_sub3_dim/P"/>
</dbReference>
<keyword evidence="8" id="KW-0902">Two-component regulatory system</keyword>
<evidence type="ECO:0000256" key="1">
    <source>
        <dbReference type="ARBA" id="ARBA00000085"/>
    </source>
</evidence>
<keyword evidence="5" id="KW-0547">Nucleotide-binding</keyword>
<reference evidence="11 12" key="1">
    <citation type="submission" date="2019-03" db="EMBL/GenBank/DDBJ databases">
        <title>Genomic Encyclopedia of Type Strains, Phase III (KMG-III): the genomes of soil and plant-associated and newly described type strains.</title>
        <authorList>
            <person name="Whitman W."/>
        </authorList>
    </citation>
    <scope>NUCLEOTIDE SEQUENCE [LARGE SCALE GENOMIC DNA]</scope>
    <source>
        <strain evidence="11 12">VKM Ac-2575</strain>
    </source>
</reference>
<keyword evidence="12" id="KW-1185">Reference proteome</keyword>
<feature type="transmembrane region" description="Helical" evidence="9">
    <location>
        <begin position="81"/>
        <end position="99"/>
    </location>
</feature>
<proteinExistence type="predicted"/>
<dbReference type="GO" id="GO:0000155">
    <property type="term" value="F:phosphorelay sensor kinase activity"/>
    <property type="evidence" value="ECO:0007669"/>
    <property type="project" value="InterPro"/>
</dbReference>
<gene>
    <name evidence="11" type="ORF">EV138_5997</name>
</gene>
<dbReference type="Pfam" id="PF07730">
    <property type="entry name" value="HisKA_3"/>
    <property type="match status" value="1"/>
</dbReference>
<protein>
    <recommendedName>
        <fullName evidence="2">histidine kinase</fullName>
        <ecNumber evidence="2">2.7.13.3</ecNumber>
    </recommendedName>
</protein>